<dbReference type="SUPFAM" id="SSF56672">
    <property type="entry name" value="DNA/RNA polymerases"/>
    <property type="match status" value="1"/>
</dbReference>
<dbReference type="PANTHER" id="PTHR37984:SF5">
    <property type="entry name" value="PROTEIN NYNRIN-LIKE"/>
    <property type="match status" value="1"/>
</dbReference>
<keyword evidence="2" id="KW-1185">Reference proteome</keyword>
<gene>
    <name evidence="1" type="ORF">KI387_016579</name>
</gene>
<feature type="non-terminal residue" evidence="1">
    <location>
        <position position="141"/>
    </location>
</feature>
<dbReference type="PANTHER" id="PTHR37984">
    <property type="entry name" value="PROTEIN CBG26694"/>
    <property type="match status" value="1"/>
</dbReference>
<dbReference type="Gene3D" id="3.30.70.270">
    <property type="match status" value="2"/>
</dbReference>
<sequence>MQQTTSVILRQVFTRCRKFGVSLNPKKCIFLTYKGKLLGHIVSKEGLSIDPERVEAIRALSLPSHKKALQSYLGRINFVRRFVLDFAALFKPITKMLKKSMAFKWTAEGKEIFEAIKEAISQAPTLINLDFSKDFILYAFG</sequence>
<reference evidence="1 2" key="1">
    <citation type="journal article" date="2021" name="Nat. Plants">
        <title>The Taxus genome provides insights into paclitaxel biosynthesis.</title>
        <authorList>
            <person name="Xiong X."/>
            <person name="Gou J."/>
            <person name="Liao Q."/>
            <person name="Li Y."/>
            <person name="Zhou Q."/>
            <person name="Bi G."/>
            <person name="Li C."/>
            <person name="Du R."/>
            <person name="Wang X."/>
            <person name="Sun T."/>
            <person name="Guo L."/>
            <person name="Liang H."/>
            <person name="Lu P."/>
            <person name="Wu Y."/>
            <person name="Zhang Z."/>
            <person name="Ro D.K."/>
            <person name="Shang Y."/>
            <person name="Huang S."/>
            <person name="Yan J."/>
        </authorList>
    </citation>
    <scope>NUCLEOTIDE SEQUENCE [LARGE SCALE GENOMIC DNA]</scope>
    <source>
        <strain evidence="1">Ta-2019</strain>
    </source>
</reference>
<proteinExistence type="predicted"/>
<evidence type="ECO:0008006" key="3">
    <source>
        <dbReference type="Google" id="ProtNLM"/>
    </source>
</evidence>
<protein>
    <recommendedName>
        <fullName evidence="3">Reverse transcriptase/retrotransposon-derived protein RNase H-like domain-containing protein</fullName>
    </recommendedName>
</protein>
<comment type="caution">
    <text evidence="1">The sequence shown here is derived from an EMBL/GenBank/DDBJ whole genome shotgun (WGS) entry which is preliminary data.</text>
</comment>
<dbReference type="Proteomes" id="UP000824469">
    <property type="component" value="Unassembled WGS sequence"/>
</dbReference>
<dbReference type="InterPro" id="IPR043502">
    <property type="entry name" value="DNA/RNA_pol_sf"/>
</dbReference>
<name>A0AA38GHC1_TAXCH</name>
<accession>A0AA38GHC1</accession>
<organism evidence="1 2">
    <name type="scientific">Taxus chinensis</name>
    <name type="common">Chinese yew</name>
    <name type="synonym">Taxus wallichiana var. chinensis</name>
    <dbReference type="NCBI Taxonomy" id="29808"/>
    <lineage>
        <taxon>Eukaryota</taxon>
        <taxon>Viridiplantae</taxon>
        <taxon>Streptophyta</taxon>
        <taxon>Embryophyta</taxon>
        <taxon>Tracheophyta</taxon>
        <taxon>Spermatophyta</taxon>
        <taxon>Pinopsida</taxon>
        <taxon>Pinidae</taxon>
        <taxon>Conifers II</taxon>
        <taxon>Cupressales</taxon>
        <taxon>Taxaceae</taxon>
        <taxon>Taxus</taxon>
    </lineage>
</organism>
<evidence type="ECO:0000313" key="1">
    <source>
        <dbReference type="EMBL" id="KAH9321940.1"/>
    </source>
</evidence>
<dbReference type="OMA" id="MHEEAFQ"/>
<dbReference type="AlphaFoldDB" id="A0AA38GHC1"/>
<evidence type="ECO:0000313" key="2">
    <source>
        <dbReference type="Proteomes" id="UP000824469"/>
    </source>
</evidence>
<dbReference type="EMBL" id="JAHRHJ020000003">
    <property type="protein sequence ID" value="KAH9321940.1"/>
    <property type="molecule type" value="Genomic_DNA"/>
</dbReference>
<dbReference type="InterPro" id="IPR050951">
    <property type="entry name" value="Retrovirus_Pol_polyprotein"/>
</dbReference>
<dbReference type="FunFam" id="3.30.70.270:FF:000063">
    <property type="entry name" value="Zinc knuckle domaincontaining protein"/>
    <property type="match status" value="1"/>
</dbReference>
<dbReference type="InterPro" id="IPR043128">
    <property type="entry name" value="Rev_trsase/Diguanyl_cyclase"/>
</dbReference>